<feature type="transmembrane region" description="Helical" evidence="1">
    <location>
        <begin position="142"/>
        <end position="166"/>
    </location>
</feature>
<dbReference type="AlphaFoldDB" id="A0AAE3DSM1"/>
<reference evidence="2 3" key="1">
    <citation type="submission" date="2021-10" db="EMBL/GenBank/DDBJ databases">
        <title>Anaerobic single-cell dispensing facilitates the cultivation of human gut bacteria.</title>
        <authorList>
            <person name="Afrizal A."/>
        </authorList>
    </citation>
    <scope>NUCLEOTIDE SEQUENCE [LARGE SCALE GENOMIC DNA]</scope>
    <source>
        <strain evidence="2 3">CLA-AA-H277</strain>
    </source>
</reference>
<gene>
    <name evidence="2" type="ORF">LKD71_09450</name>
</gene>
<keyword evidence="1" id="KW-1133">Transmembrane helix</keyword>
<name>A0AAE3DSM1_9FIRM</name>
<dbReference type="Proteomes" id="UP001197875">
    <property type="component" value="Unassembled WGS sequence"/>
</dbReference>
<keyword evidence="1" id="KW-0472">Membrane</keyword>
<feature type="transmembrane region" description="Helical" evidence="1">
    <location>
        <begin position="178"/>
        <end position="197"/>
    </location>
</feature>
<feature type="transmembrane region" description="Helical" evidence="1">
    <location>
        <begin position="12"/>
        <end position="31"/>
    </location>
</feature>
<feature type="transmembrane region" description="Helical" evidence="1">
    <location>
        <begin position="99"/>
        <end position="122"/>
    </location>
</feature>
<evidence type="ECO:0000256" key="1">
    <source>
        <dbReference type="SAM" id="Phobius"/>
    </source>
</evidence>
<proteinExistence type="predicted"/>
<organism evidence="2 3">
    <name type="scientific">Fusicatenibacter faecihominis</name>
    <dbReference type="NCBI Taxonomy" id="2881276"/>
    <lineage>
        <taxon>Bacteria</taxon>
        <taxon>Bacillati</taxon>
        <taxon>Bacillota</taxon>
        <taxon>Clostridia</taxon>
        <taxon>Lachnospirales</taxon>
        <taxon>Lachnospiraceae</taxon>
        <taxon>Fusicatenibacter</taxon>
    </lineage>
</organism>
<sequence>MRTEIKRMLSGRNFWAAVFLGVLGIGFGAVYPKLGEELLPAWNFLSMEKKAFYSETACFFVPLAAVLPWSDSFLGEWKGGFLKAVLPRTGRLDYVGNKVVAVALSGFLTWLLAGVLISFGYFVVFFPIEQQGSFPMEEGREFLYILLRLGLLGGILSTLGGAAAAVCRSVYLAWGLPFVAYYFCMILHDRYFAQAFWLYPPQWIEGSGDWGEGKLGLWLFLLVFLLGAMAVHGMALYRRVEEI</sequence>
<keyword evidence="3" id="KW-1185">Reference proteome</keyword>
<evidence type="ECO:0000313" key="3">
    <source>
        <dbReference type="Proteomes" id="UP001197875"/>
    </source>
</evidence>
<comment type="caution">
    <text evidence="2">The sequence shown here is derived from an EMBL/GenBank/DDBJ whole genome shotgun (WGS) entry which is preliminary data.</text>
</comment>
<feature type="transmembrane region" description="Helical" evidence="1">
    <location>
        <begin position="51"/>
        <end position="69"/>
    </location>
</feature>
<keyword evidence="1" id="KW-0812">Transmembrane</keyword>
<accession>A0AAE3DSM1</accession>
<feature type="transmembrane region" description="Helical" evidence="1">
    <location>
        <begin position="217"/>
        <end position="237"/>
    </location>
</feature>
<protein>
    <submittedName>
        <fullName evidence="2">ABC transporter permease</fullName>
    </submittedName>
</protein>
<dbReference type="RefSeq" id="WP_227615218.1">
    <property type="nucleotide sequence ID" value="NZ_JAJEPR010000013.1"/>
</dbReference>
<dbReference type="EMBL" id="JAJEPR010000013">
    <property type="protein sequence ID" value="MCC2190026.1"/>
    <property type="molecule type" value="Genomic_DNA"/>
</dbReference>
<evidence type="ECO:0000313" key="2">
    <source>
        <dbReference type="EMBL" id="MCC2190026.1"/>
    </source>
</evidence>